<dbReference type="InterPro" id="IPR003034">
    <property type="entry name" value="SAP_dom"/>
</dbReference>
<dbReference type="CDD" id="cd09272">
    <property type="entry name" value="RNase_HI_RT_Ty1"/>
    <property type="match status" value="1"/>
</dbReference>
<feature type="compositionally biased region" description="Basic and acidic residues" evidence="1">
    <location>
        <begin position="224"/>
        <end position="281"/>
    </location>
</feature>
<organism evidence="3 4">
    <name type="scientific">Symbiodinium microadriaticum</name>
    <name type="common">Dinoflagellate</name>
    <name type="synonym">Zooxanthella microadriatica</name>
    <dbReference type="NCBI Taxonomy" id="2951"/>
    <lineage>
        <taxon>Eukaryota</taxon>
        <taxon>Sar</taxon>
        <taxon>Alveolata</taxon>
        <taxon>Dinophyceae</taxon>
        <taxon>Suessiales</taxon>
        <taxon>Symbiodiniaceae</taxon>
        <taxon>Symbiodinium</taxon>
    </lineage>
</organism>
<dbReference type="InterPro" id="IPR001969">
    <property type="entry name" value="Aspartic_peptidase_AS"/>
</dbReference>
<dbReference type="OrthoDB" id="416220at2759"/>
<dbReference type="PANTHER" id="PTHR11439:SF483">
    <property type="entry name" value="PEPTIDE SYNTHASE GLIP-LIKE, PUTATIVE (AFU_ORTHOLOGUE AFUA_3G12920)-RELATED"/>
    <property type="match status" value="1"/>
</dbReference>
<proteinExistence type="predicted"/>
<dbReference type="PROSITE" id="PS50800">
    <property type="entry name" value="SAP"/>
    <property type="match status" value="1"/>
</dbReference>
<dbReference type="PANTHER" id="PTHR11439">
    <property type="entry name" value="GAG-POL-RELATED RETROTRANSPOSON"/>
    <property type="match status" value="1"/>
</dbReference>
<feature type="domain" description="SAP" evidence="2">
    <location>
        <begin position="784"/>
        <end position="818"/>
    </location>
</feature>
<accession>A0A1Q9C6N8</accession>
<evidence type="ECO:0000313" key="3">
    <source>
        <dbReference type="EMBL" id="OLP78555.1"/>
    </source>
</evidence>
<evidence type="ECO:0000256" key="1">
    <source>
        <dbReference type="SAM" id="MobiDB-lite"/>
    </source>
</evidence>
<comment type="caution">
    <text evidence="3">The sequence shown here is derived from an EMBL/GenBank/DDBJ whole genome shotgun (WGS) entry which is preliminary data.</text>
</comment>
<gene>
    <name evidence="3" type="ORF">AK812_SmicGene41258</name>
</gene>
<sequence>MDVAGCETETRDFPAMLYLVFDPMVFRFSVFHVEKFVCQGAEICAANCIAFSVQESFVHAKTEAFLQIALQSPLILSEQRLIRLMTVLENLTTLVANSAASTKDQSIKGRDLAKVLKAYRLLRSTPGHRLTVAVQLAKFESAVSEYENLSGSHMSDDNKLAAVLRCLSGQLRTQATVLITESSTYQDLRSLIERWDTSQTKWSASIASTFGISASSSGGPQPMEVDRVQQPKGKYGRDPKGKGKGKGGKEGKGKYGKPPDPKGGRGGKGKDKGHLEKDCWLKQKHAKGRVNQVSDVHASDSVSQAATSSTAAGVVRRVQVFDLCDTSSWFAGGHVRAITAEPDWKAKAIQCSTGPSPEGAACGAPGGDVEFPDFTFLDAVRISQQSYGGAESVSLPCSSVERFECQPEVSECLDVILARLESRGNPVSTGGDMSPGGASSAPSFDMSVCDEDDPWTLAASTFDLQSESDCSGIPKLVCAVHSINMLMHEAESHEVILDSGADMSCLPLSYAGYGTSHASQGLALRDAQGESLAVSDLREVEFILEADSGEPLVSREVCAIAPLTQPLLCKGKLMLVATTKTSYAAIYRVGEQSVSPERHVRFVQVTVDASMLDAPFGWQMSEQGDMFYRGRGSHFVDPSIIAPVGWPCRTTIVKPLMAGHEHWILLEHCVSWGELQELAAVLPHGECEVVCVLSTEHTPLEDMMIVPSRSVQNYISWSGPQPADPNAVEFDDYEPDHDDEMDGVYEPHEVSVDPLPEDDVVPDVPSAAKGSDRDILVYDGVELSLRSTLNVIRASCKAAGLSQSGSKQRCLDRLRSYLEKQDIALRSEVAQAVEGDASREARSQTQIREPTAAERQLHNLTHWPYKGWCDHCLSMKGLEYRHESIPDSRDRDTPIVSFDFAYTSVTTSKPDLKNHKLTILVAHDTATGSVFGLPVPSKGKDDLKFAAIELTRFVQSLGHNTIALQTDNEPSTVALQNLIIGYVEKTVDLLRGFPWNYQLGVLGTKIYPPSRHRVPQPADQGGDDLQPVETSEVAASDPPSPETGTPIVIGNQYRRIARVGTEDFPINDEVLESAPEWEDAEVYAEVVDADSSEWDVTDGEDSKALESEDCLWFSAIPELSEQAQLELDRVADAFEIKRLLRKGVLEELSADDDTSAYKELSSKFVRTWRQKQRGGQLMFFRRARLVAREYRWLERDREDLYAPATSALTTKLLPWLYCELRRQQQDSDDDDEVGVIALDIKDAFLNVPQDRPMLARIPGFPNKMRFIRMIPGQRDGTARWHSFIMDYIGQDHREHVILEDGVVIKPLADHAVNMCKLLEVPLSKRVPTPCTKELLAPDASRELSVTKATKYRSAVGIGMYVSQDRADIAFTVRVLSQKLKEPTEKCWQAAQRLAAYMICTSSYASKVHATGSRLSILEPEDPDANRDGVLLEVFCDADWSGNRQTRRSMSSSSFFLNSCCIYTSCRSQRCVSLSSTESVFYALVSASCDGIYLKRILEFLLEQPVDLCMRTDNQSCRQISMKQDVSKVRHLDGRYLWVQEKTADRTLRVCPVDGRRNPSDLGTKVPASGTRLRALLCMHGLVSCARDAIAEVGREEHDSLLSSLKCEADTLRVRRLVNKSLKVNGMQSFNSAMMIMMLSLAQCADGSAIRHDASTQTSDASWPSVMLLIQVGFAVVAILVAAKSWSLGRLWNDYSESSKNATTSNVTCVANAAAEASKGGQIWWNKLKAALREASMMVKAAEVENDRLKGVITEMDYDRIAWADYVLSEQERPAAAASSCGLPDPSNDPLDTQVYCTVRKGKAYHLRRSCHCLNSAEEIIKIALLDAQARNYKPCSVCAGGKKKKCGKRVVCTVYFVATVVASTLYVSGEHANACADDVTFRTPQLGPDGRLTQHANPWIRQLVEDLHELCRFDLPAPGLVHDRPLLLFSAPHQAVFLSLQIRKLFKQAPAVKLEQGADGSLESADHATDSGADAVAPAPQFACGFVGPDGVACQYVASSTVDLSTHRHRAHGIFIMARQIVVCNQCPWCRKVFASVEIARRHVHARVAKGACPRTGGH</sequence>
<dbReference type="EMBL" id="LSRX01001597">
    <property type="protein sequence ID" value="OLP78555.1"/>
    <property type="molecule type" value="Genomic_DNA"/>
</dbReference>
<keyword evidence="4" id="KW-1185">Reference proteome</keyword>
<evidence type="ECO:0000259" key="2">
    <source>
        <dbReference type="PROSITE" id="PS50800"/>
    </source>
</evidence>
<dbReference type="Proteomes" id="UP000186817">
    <property type="component" value="Unassembled WGS sequence"/>
</dbReference>
<feature type="region of interest" description="Disordered" evidence="1">
    <location>
        <begin position="1009"/>
        <end position="1047"/>
    </location>
</feature>
<feature type="region of interest" description="Disordered" evidence="1">
    <location>
        <begin position="213"/>
        <end position="309"/>
    </location>
</feature>
<protein>
    <submittedName>
        <fullName evidence="3">Retrovirus-related Pol polyprotein from transposon TNT 1-94</fullName>
    </submittedName>
</protein>
<evidence type="ECO:0000313" key="4">
    <source>
        <dbReference type="Proteomes" id="UP000186817"/>
    </source>
</evidence>
<dbReference type="GO" id="GO:0006508">
    <property type="term" value="P:proteolysis"/>
    <property type="evidence" value="ECO:0007669"/>
    <property type="project" value="InterPro"/>
</dbReference>
<feature type="compositionally biased region" description="Low complexity" evidence="1">
    <location>
        <begin position="299"/>
        <end position="309"/>
    </location>
</feature>
<reference evidence="3 4" key="1">
    <citation type="submission" date="2016-02" db="EMBL/GenBank/DDBJ databases">
        <title>Genome analysis of coral dinoflagellate symbionts highlights evolutionary adaptations to a symbiotic lifestyle.</title>
        <authorList>
            <person name="Aranda M."/>
            <person name="Li Y."/>
            <person name="Liew Y.J."/>
            <person name="Baumgarten S."/>
            <person name="Simakov O."/>
            <person name="Wilson M."/>
            <person name="Piel J."/>
            <person name="Ashoor H."/>
            <person name="Bougouffa S."/>
            <person name="Bajic V.B."/>
            <person name="Ryu T."/>
            <person name="Ravasi T."/>
            <person name="Bayer T."/>
            <person name="Micklem G."/>
            <person name="Kim H."/>
            <person name="Bhak J."/>
            <person name="Lajeunesse T.C."/>
            <person name="Voolstra C.R."/>
        </authorList>
    </citation>
    <scope>NUCLEOTIDE SEQUENCE [LARGE SCALE GENOMIC DNA]</scope>
    <source>
        <strain evidence="3 4">CCMP2467</strain>
    </source>
</reference>
<dbReference type="GO" id="GO:0004190">
    <property type="term" value="F:aspartic-type endopeptidase activity"/>
    <property type="evidence" value="ECO:0007669"/>
    <property type="project" value="InterPro"/>
</dbReference>
<dbReference type="PROSITE" id="PS00141">
    <property type="entry name" value="ASP_PROTEASE"/>
    <property type="match status" value="1"/>
</dbReference>
<name>A0A1Q9C6N8_SYMMI</name>